<accession>A0A7W4Z5U0</accession>
<dbReference type="Gene3D" id="3.40.50.720">
    <property type="entry name" value="NAD(P)-binding Rossmann-like Domain"/>
    <property type="match status" value="1"/>
</dbReference>
<dbReference type="InterPro" id="IPR045010">
    <property type="entry name" value="MDR_fam"/>
</dbReference>
<keyword evidence="1" id="KW-0560">Oxidoreductase</keyword>
<dbReference type="PANTHER" id="PTHR43205">
    <property type="entry name" value="PROSTAGLANDIN REDUCTASE"/>
    <property type="match status" value="1"/>
</dbReference>
<evidence type="ECO:0000313" key="4">
    <source>
        <dbReference type="Proteomes" id="UP000537130"/>
    </source>
</evidence>
<dbReference type="Pfam" id="PF16884">
    <property type="entry name" value="ADH_N_2"/>
    <property type="match status" value="1"/>
</dbReference>
<reference evidence="3 4" key="1">
    <citation type="submission" date="2020-08" db="EMBL/GenBank/DDBJ databases">
        <title>Genomic Encyclopedia of Type Strains, Phase III (KMG-III): the genomes of soil and plant-associated and newly described type strains.</title>
        <authorList>
            <person name="Whitman W."/>
        </authorList>
    </citation>
    <scope>NUCLEOTIDE SEQUENCE [LARGE SCALE GENOMIC DNA]</scope>
    <source>
        <strain evidence="3 4">CECT 8654</strain>
    </source>
</reference>
<dbReference type="AlphaFoldDB" id="A0A7W4Z5U0"/>
<gene>
    <name evidence="3" type="ORF">FHR99_000471</name>
</gene>
<dbReference type="GO" id="GO:0016628">
    <property type="term" value="F:oxidoreductase activity, acting on the CH-CH group of donors, NAD or NADP as acceptor"/>
    <property type="evidence" value="ECO:0007669"/>
    <property type="project" value="InterPro"/>
</dbReference>
<evidence type="ECO:0000259" key="2">
    <source>
        <dbReference type="SMART" id="SM00829"/>
    </source>
</evidence>
<proteinExistence type="predicted"/>
<feature type="domain" description="Enoyl reductase (ER)" evidence="2">
    <location>
        <begin position="16"/>
        <end position="335"/>
    </location>
</feature>
<dbReference type="InterPro" id="IPR041694">
    <property type="entry name" value="ADH_N_2"/>
</dbReference>
<dbReference type="InterPro" id="IPR020843">
    <property type="entry name" value="ER"/>
</dbReference>
<sequence>MSEKNRQWIFNERPKGFVSDSTFRYQEAPVPQPNLEAGEVLVKTLYLSFDPAMRGWMDDKPSYLPPVELGTPMRASGIGQVVASQRDDLPEGTLVMGFMNWQDYSLYDANSAGSLSALPAGTPPAMALSAFGGTSMTAYFGLLDVGQPKAGETVLVSGAAGATGSVVCQLAKLKGCRVIGIAGGKEKCDWLKAECGVDDTIDYRSEDVGERLAALAPMSIDLFFDNVGGEILEAALDQMADHSRIVLCGAIAGYNDSEPSPGPRNLMNIIARRIRMEGFIMLDYLHRIEEFQSEFGTWVLEGKIKTREDIQEGFENIPATLHRLFEGRNQGKQLLKLADPV</sequence>
<dbReference type="InterPro" id="IPR036291">
    <property type="entry name" value="NAD(P)-bd_dom_sf"/>
</dbReference>
<evidence type="ECO:0000256" key="1">
    <source>
        <dbReference type="ARBA" id="ARBA00023002"/>
    </source>
</evidence>
<dbReference type="InterPro" id="IPR013149">
    <property type="entry name" value="ADH-like_C"/>
</dbReference>
<dbReference type="SUPFAM" id="SSF50129">
    <property type="entry name" value="GroES-like"/>
    <property type="match status" value="1"/>
</dbReference>
<keyword evidence="4" id="KW-1185">Reference proteome</keyword>
<dbReference type="SUPFAM" id="SSF51735">
    <property type="entry name" value="NAD(P)-binding Rossmann-fold domains"/>
    <property type="match status" value="1"/>
</dbReference>
<evidence type="ECO:0000313" key="3">
    <source>
        <dbReference type="EMBL" id="MBB3046235.1"/>
    </source>
</evidence>
<comment type="caution">
    <text evidence="3">The sequence shown here is derived from an EMBL/GenBank/DDBJ whole genome shotgun (WGS) entry which is preliminary data.</text>
</comment>
<dbReference type="Gene3D" id="3.90.180.10">
    <property type="entry name" value="Medium-chain alcohol dehydrogenases, catalytic domain"/>
    <property type="match status" value="1"/>
</dbReference>
<dbReference type="RefSeq" id="WP_183408929.1">
    <property type="nucleotide sequence ID" value="NZ_JACHWY010000001.1"/>
</dbReference>
<dbReference type="InterPro" id="IPR011032">
    <property type="entry name" value="GroES-like_sf"/>
</dbReference>
<dbReference type="SMART" id="SM00829">
    <property type="entry name" value="PKS_ER"/>
    <property type="match status" value="1"/>
</dbReference>
<dbReference type="CDD" id="cd05288">
    <property type="entry name" value="PGDH"/>
    <property type="match status" value="1"/>
</dbReference>
<dbReference type="FunFam" id="3.40.50.720:FF:000121">
    <property type="entry name" value="Prostaglandin reductase 2"/>
    <property type="match status" value="1"/>
</dbReference>
<organism evidence="3 4">
    <name type="scientific">Litorivivens lipolytica</name>
    <dbReference type="NCBI Taxonomy" id="1524264"/>
    <lineage>
        <taxon>Bacteria</taxon>
        <taxon>Pseudomonadati</taxon>
        <taxon>Pseudomonadota</taxon>
        <taxon>Gammaproteobacteria</taxon>
        <taxon>Litorivivens</taxon>
    </lineage>
</organism>
<protein>
    <recommendedName>
        <fullName evidence="2">Enoyl reductase (ER) domain-containing protein</fullName>
    </recommendedName>
</protein>
<dbReference type="Proteomes" id="UP000537130">
    <property type="component" value="Unassembled WGS sequence"/>
</dbReference>
<dbReference type="PANTHER" id="PTHR43205:SF42">
    <property type="entry name" value="ALCOHOL DEHYDROGENASE, ZINC-CONTAINING (AFU_ORTHOLOGUE AFUA_7G04530)"/>
    <property type="match status" value="1"/>
</dbReference>
<dbReference type="EMBL" id="JACHWY010000001">
    <property type="protein sequence ID" value="MBB3046235.1"/>
    <property type="molecule type" value="Genomic_DNA"/>
</dbReference>
<dbReference type="Pfam" id="PF00107">
    <property type="entry name" value="ADH_zinc_N"/>
    <property type="match status" value="1"/>
</dbReference>
<name>A0A7W4Z5U0_9GAMM</name>